<organism evidence="1 2">
    <name type="scientific">Methylomusa anaerophila</name>
    <dbReference type="NCBI Taxonomy" id="1930071"/>
    <lineage>
        <taxon>Bacteria</taxon>
        <taxon>Bacillati</taxon>
        <taxon>Bacillota</taxon>
        <taxon>Negativicutes</taxon>
        <taxon>Selenomonadales</taxon>
        <taxon>Sporomusaceae</taxon>
        <taxon>Methylomusa</taxon>
    </lineage>
</organism>
<reference evidence="1 2" key="1">
    <citation type="journal article" date="2018" name="Int. J. Syst. Evol. Microbiol.">
        <title>Methylomusa anaerophila gen. nov., sp. nov., an anaerobic methanol-utilizing bacterium isolated from a microbial fuel cell.</title>
        <authorList>
            <person name="Amano N."/>
            <person name="Yamamuro A."/>
            <person name="Miyahara M."/>
            <person name="Kouzuma A."/>
            <person name="Abe T."/>
            <person name="Watanabe K."/>
        </authorList>
    </citation>
    <scope>NUCLEOTIDE SEQUENCE [LARGE SCALE GENOMIC DNA]</scope>
    <source>
        <strain evidence="1 2">MMFC1</strain>
    </source>
</reference>
<evidence type="ECO:0000313" key="2">
    <source>
        <dbReference type="Proteomes" id="UP000276437"/>
    </source>
</evidence>
<dbReference type="EMBL" id="AP018449">
    <property type="protein sequence ID" value="BBB90210.1"/>
    <property type="molecule type" value="Genomic_DNA"/>
</dbReference>
<dbReference type="Pfam" id="PF12784">
    <property type="entry name" value="PDDEXK_2"/>
    <property type="match status" value="1"/>
</dbReference>
<dbReference type="RefSeq" id="WP_126306765.1">
    <property type="nucleotide sequence ID" value="NZ_AP018449.1"/>
</dbReference>
<dbReference type="PANTHER" id="PTHR41317:SF1">
    <property type="entry name" value="PD-(D_E)XK NUCLEASE FAMILY TRANSPOSASE"/>
    <property type="match status" value="1"/>
</dbReference>
<keyword evidence="2" id="KW-1185">Reference proteome</keyword>
<dbReference type="PANTHER" id="PTHR41317">
    <property type="entry name" value="PD-(D_E)XK NUCLEASE FAMILY TRANSPOSASE"/>
    <property type="match status" value="1"/>
</dbReference>
<proteinExistence type="predicted"/>
<gene>
    <name evidence="1" type="ORF">MAMMFC1_00858</name>
</gene>
<evidence type="ECO:0000313" key="1">
    <source>
        <dbReference type="EMBL" id="BBB90210.1"/>
    </source>
</evidence>
<dbReference type="AlphaFoldDB" id="A0A348AGL2"/>
<dbReference type="Proteomes" id="UP000276437">
    <property type="component" value="Chromosome"/>
</dbReference>
<dbReference type="OrthoDB" id="2973070at2"/>
<dbReference type="NCBIfam" id="TIGR01784">
    <property type="entry name" value="T_den_put_tspse"/>
    <property type="match status" value="1"/>
</dbReference>
<sequence length="287" mass="33602">MEWDLNRLNDYLFKWVFGREEHKDILLNFLNSVLSVNGSEELTDITLAERELDPAHLQDKLSRLDILGKASDGSFVNIEVQIVNERDIDKRTLYYWAKLYQSQLQSGQTYKELCRTVTINVLGFSFLPETQPHHSVFSLYDIATGYRLNRDMEVHFLELPKWKTLRTKPRTRLEKWLTYLGNYANPQEMEEIVMSEPAIQKALSAEERFLQQDKERYLYEMREKALRDHLSAMYYAKEEGREEGKAEGREEGIRETALRLLAMGLLPADVSKGTGLSLEEVEKLRKD</sequence>
<protein>
    <submittedName>
        <fullName evidence="1">PD-(D/E)XK nuclease family transposase</fullName>
    </submittedName>
</protein>
<dbReference type="InterPro" id="IPR010106">
    <property type="entry name" value="RpnA"/>
</dbReference>
<accession>A0A348AGL2</accession>
<name>A0A348AGL2_9FIRM</name>
<dbReference type="KEGG" id="mana:MAMMFC1_00858"/>